<evidence type="ECO:0000313" key="2">
    <source>
        <dbReference type="Proteomes" id="UP000838748"/>
    </source>
</evidence>
<evidence type="ECO:0000313" key="1">
    <source>
        <dbReference type="EMBL" id="CAH0543136.1"/>
    </source>
</evidence>
<protein>
    <submittedName>
        <fullName evidence="1">Uncharacterized protein</fullName>
    </submittedName>
</protein>
<reference evidence="1" key="1">
    <citation type="submission" date="2021-11" db="EMBL/GenBank/DDBJ databases">
        <authorList>
            <person name="Rodrigo-Torres L."/>
            <person name="Arahal R. D."/>
            <person name="Lucena T."/>
        </authorList>
    </citation>
    <scope>NUCLEOTIDE SEQUENCE</scope>
    <source>
        <strain evidence="1">CECT 7928</strain>
    </source>
</reference>
<accession>A0ABM9A9Z1</accession>
<sequence>MKSKESIVSELQQKANEVLQARRRKQAPAKNAPVVPSELLITLSGCYFRIHQQKSNGALTLIVDEKANFEAGVNIVRACSYIVGVYDAVSICGWDWRPLRYRRNKIFLKAICPKNEE</sequence>
<gene>
    <name evidence="1" type="ORF">VMF7928_04418</name>
</gene>
<keyword evidence="2" id="KW-1185">Reference proteome</keyword>
<dbReference type="EMBL" id="CAKLDM010000004">
    <property type="protein sequence ID" value="CAH0543136.1"/>
    <property type="molecule type" value="Genomic_DNA"/>
</dbReference>
<dbReference type="RefSeq" id="WP_237364011.1">
    <property type="nucleotide sequence ID" value="NZ_CAKLDM010000004.1"/>
</dbReference>
<name>A0ABM9A9Z1_9VIBR</name>
<comment type="caution">
    <text evidence="1">The sequence shown here is derived from an EMBL/GenBank/DDBJ whole genome shotgun (WGS) entry which is preliminary data.</text>
</comment>
<organism evidence="1 2">
    <name type="scientific">Vibrio marisflavi CECT 7928</name>
    <dbReference type="NCBI Taxonomy" id="634439"/>
    <lineage>
        <taxon>Bacteria</taxon>
        <taxon>Pseudomonadati</taxon>
        <taxon>Pseudomonadota</taxon>
        <taxon>Gammaproteobacteria</taxon>
        <taxon>Vibrionales</taxon>
        <taxon>Vibrionaceae</taxon>
        <taxon>Vibrio</taxon>
    </lineage>
</organism>
<dbReference type="Proteomes" id="UP000838748">
    <property type="component" value="Unassembled WGS sequence"/>
</dbReference>
<proteinExistence type="predicted"/>